<evidence type="ECO:0000256" key="1">
    <source>
        <dbReference type="SAM" id="MobiDB-lite"/>
    </source>
</evidence>
<reference evidence="3 4" key="1">
    <citation type="journal article" date="2015" name="Stand. Genomic Sci.">
        <title>Genomic Encyclopedia of Bacterial and Archaeal Type Strains, Phase III: the genomes of soil and plant-associated and newly described type strains.</title>
        <authorList>
            <person name="Whitman W.B."/>
            <person name="Woyke T."/>
            <person name="Klenk H.P."/>
            <person name="Zhou Y."/>
            <person name="Lilburn T.G."/>
            <person name="Beck B.J."/>
            <person name="De Vos P."/>
            <person name="Vandamme P."/>
            <person name="Eisen J.A."/>
            <person name="Garrity G."/>
            <person name="Hugenholtz P."/>
            <person name="Kyrpides N.C."/>
        </authorList>
    </citation>
    <scope>NUCLEOTIDE SEQUENCE [LARGE SCALE GENOMIC DNA]</scope>
    <source>
        <strain evidence="3 4">VKM Ac-2540</strain>
    </source>
</reference>
<proteinExistence type="predicted"/>
<keyword evidence="4" id="KW-1185">Reference proteome</keyword>
<protein>
    <recommendedName>
        <fullName evidence="5">Capsular polysaccharide biosynthesis protein</fullName>
    </recommendedName>
</protein>
<dbReference type="EMBL" id="SHKR01000014">
    <property type="protein sequence ID" value="RZU12228.1"/>
    <property type="molecule type" value="Genomic_DNA"/>
</dbReference>
<dbReference type="Proteomes" id="UP000292027">
    <property type="component" value="Unassembled WGS sequence"/>
</dbReference>
<dbReference type="AlphaFoldDB" id="A0A4Q7WQP4"/>
<keyword evidence="2" id="KW-0472">Membrane</keyword>
<dbReference type="PANTHER" id="PTHR32309">
    <property type="entry name" value="TYROSINE-PROTEIN KINASE"/>
    <property type="match status" value="1"/>
</dbReference>
<gene>
    <name evidence="3" type="ORF">EV645_5491</name>
</gene>
<evidence type="ECO:0008006" key="5">
    <source>
        <dbReference type="Google" id="ProtNLM"/>
    </source>
</evidence>
<feature type="region of interest" description="Disordered" evidence="1">
    <location>
        <begin position="1"/>
        <end position="29"/>
    </location>
</feature>
<evidence type="ECO:0000313" key="4">
    <source>
        <dbReference type="Proteomes" id="UP000292027"/>
    </source>
</evidence>
<dbReference type="PANTHER" id="PTHR32309:SF31">
    <property type="entry name" value="CAPSULAR EXOPOLYSACCHARIDE FAMILY"/>
    <property type="match status" value="1"/>
</dbReference>
<keyword evidence="2" id="KW-1133">Transmembrane helix</keyword>
<dbReference type="RefSeq" id="WP_130446836.1">
    <property type="nucleotide sequence ID" value="NZ_SHKR01000014.1"/>
</dbReference>
<dbReference type="InterPro" id="IPR050445">
    <property type="entry name" value="Bact_polysacc_biosynth/exp"/>
</dbReference>
<evidence type="ECO:0000313" key="3">
    <source>
        <dbReference type="EMBL" id="RZU12228.1"/>
    </source>
</evidence>
<feature type="transmembrane region" description="Helical" evidence="2">
    <location>
        <begin position="261"/>
        <end position="286"/>
    </location>
</feature>
<name>A0A4Q7WQP4_9ACTN</name>
<evidence type="ECO:0000256" key="2">
    <source>
        <dbReference type="SAM" id="Phobius"/>
    </source>
</evidence>
<dbReference type="OrthoDB" id="3802884at2"/>
<comment type="caution">
    <text evidence="3">The sequence shown here is derived from an EMBL/GenBank/DDBJ whole genome shotgun (WGS) entry which is preliminary data.</text>
</comment>
<accession>A0A4Q7WQP4</accession>
<keyword evidence="2" id="KW-0812">Transmembrane</keyword>
<sequence length="545" mass="58894">MSNQPYTEPVVSDPAWADDDGLFDDQPTNAHPPDALVTLRFLRDAIRRHLRVWVVLAMVGFLVGLGATFAVPAPSVSATRLLITHRDGEDPTKAMATDVSLATTHTVAQRVIDLLKLPISQDDLLKEYTVVANTDRVLQINAAGRTSDDATKLAGVIARVFLIYRKEQIALQDAPLVRDETQAKNDLAVAEQAVRATGDDPTANELKHPNSPEGVRLGAARDQYVYVRQQLLDSQVEALRMNSSRVLDVAAPVPVSLKKTLVINAGTGLIAGLFIGLAFVVVRALISDRLWKRQDISQALGARIRLSSPRPSRLQLLPRPRYLRPSQRTAPEVQLMVQHLDQRIFWGEHPTPAMAVVSVDDVNTCALVVASLAVALAEDGKHVLVADLTESGRLAGVLGVKTPGTHESRFSAPGQRVDVHRADQTRGPAQGCYLHLSDSNRPSDSGDIALDSAWEVADVVLTLATLTPELGADHLATWASNATVVVTAGQSTTTKIQATGEMLRLAGLEINSAVVLRPDRTDEGVGITEAEAGRPLSVDVEMFRR</sequence>
<organism evidence="3 4">
    <name type="scientific">Kribbella rubisoli</name>
    <dbReference type="NCBI Taxonomy" id="3075929"/>
    <lineage>
        <taxon>Bacteria</taxon>
        <taxon>Bacillati</taxon>
        <taxon>Actinomycetota</taxon>
        <taxon>Actinomycetes</taxon>
        <taxon>Propionibacteriales</taxon>
        <taxon>Kribbellaceae</taxon>
        <taxon>Kribbella</taxon>
    </lineage>
</organism>
<feature type="transmembrane region" description="Helical" evidence="2">
    <location>
        <begin position="50"/>
        <end position="71"/>
    </location>
</feature>